<dbReference type="GO" id="GO:0007018">
    <property type="term" value="P:microtubule-based movement"/>
    <property type="evidence" value="ECO:0007669"/>
    <property type="project" value="InterPro"/>
</dbReference>
<dbReference type="PANTHER" id="PTHR46961">
    <property type="entry name" value="DYNEIN HEAVY CHAIN 1, AXONEMAL-LIKE PROTEIN"/>
    <property type="match status" value="1"/>
</dbReference>
<protein>
    <submittedName>
        <fullName evidence="1">Dynein heavy chain 9, axonemal</fullName>
    </submittedName>
</protein>
<dbReference type="PANTHER" id="PTHR46961:SF16">
    <property type="entry name" value="DYNEIN AXONEMAL HEAVY CHAIN 17-RELATED"/>
    <property type="match status" value="1"/>
</dbReference>
<proteinExistence type="predicted"/>
<evidence type="ECO:0000313" key="1">
    <source>
        <dbReference type="EMBL" id="TWW81718.1"/>
    </source>
</evidence>
<dbReference type="EMBL" id="RHFK02000001">
    <property type="protein sequence ID" value="TWW81718.1"/>
    <property type="molecule type" value="Genomic_DNA"/>
</dbReference>
<dbReference type="Proteomes" id="UP000324091">
    <property type="component" value="Chromosome 1"/>
</dbReference>
<name>A0A5C6PSG1_9TELE</name>
<accession>A0A5C6PSG1</accession>
<dbReference type="GO" id="GO:0051959">
    <property type="term" value="F:dynein light intermediate chain binding"/>
    <property type="evidence" value="ECO:0007669"/>
    <property type="project" value="InterPro"/>
</dbReference>
<keyword evidence="2" id="KW-1185">Reference proteome</keyword>
<dbReference type="InterPro" id="IPR026983">
    <property type="entry name" value="DHC"/>
</dbReference>
<comment type="caution">
    <text evidence="1">The sequence shown here is derived from an EMBL/GenBank/DDBJ whole genome shotgun (WGS) entry which is preliminary data.</text>
</comment>
<gene>
    <name evidence="1" type="ORF">D4764_01G0015330</name>
</gene>
<dbReference type="AlphaFoldDB" id="A0A5C6PSG1"/>
<dbReference type="Gene3D" id="1.10.8.1220">
    <property type="match status" value="1"/>
</dbReference>
<dbReference type="GO" id="GO:0030286">
    <property type="term" value="C:dynein complex"/>
    <property type="evidence" value="ECO:0007669"/>
    <property type="project" value="InterPro"/>
</dbReference>
<evidence type="ECO:0000313" key="2">
    <source>
        <dbReference type="Proteomes" id="UP000324091"/>
    </source>
</evidence>
<reference evidence="1 2" key="1">
    <citation type="submission" date="2019-04" db="EMBL/GenBank/DDBJ databases">
        <title>Chromosome genome assembly for Takifugu flavidus.</title>
        <authorList>
            <person name="Xiao S."/>
        </authorList>
    </citation>
    <scope>NUCLEOTIDE SEQUENCE [LARGE SCALE GENOMIC DNA]</scope>
    <source>
        <strain evidence="1">HTHZ2018</strain>
        <tissue evidence="1">Muscle</tissue>
    </source>
</reference>
<organism evidence="1 2">
    <name type="scientific">Takifugu flavidus</name>
    <name type="common">sansaifugu</name>
    <dbReference type="NCBI Taxonomy" id="433684"/>
    <lineage>
        <taxon>Eukaryota</taxon>
        <taxon>Metazoa</taxon>
        <taxon>Chordata</taxon>
        <taxon>Craniata</taxon>
        <taxon>Vertebrata</taxon>
        <taxon>Euteleostomi</taxon>
        <taxon>Actinopterygii</taxon>
        <taxon>Neopterygii</taxon>
        <taxon>Teleostei</taxon>
        <taxon>Neoteleostei</taxon>
        <taxon>Acanthomorphata</taxon>
        <taxon>Eupercaria</taxon>
        <taxon>Tetraodontiformes</taxon>
        <taxon>Tetradontoidea</taxon>
        <taxon>Tetraodontidae</taxon>
        <taxon>Takifugu</taxon>
    </lineage>
</organism>
<sequence length="240" mass="27629">MVVAFSVVFQKAVLKAEPDEDLKQRVLNLIESITSSVFQYTTRGLFECDKLTYIAQLAFQILMINKDINTAELDFLLRYPVQPGATSPVVFLSNHSWGGIKALCSMEQFKDLDRDIEGSAKCWKKFVECECPEKEKFPQEWKNKTSLQKLCMMRALRSDRMTYAVRDFVEEKLGSKYVIGRTLDFAVSFEESGPATPMFFILSPGVDPLKDVEKHDYQERVAMFRTYCCDKITKITQPHL</sequence>
<dbReference type="GO" id="GO:0045505">
    <property type="term" value="F:dynein intermediate chain binding"/>
    <property type="evidence" value="ECO:0007669"/>
    <property type="project" value="InterPro"/>
</dbReference>